<dbReference type="GO" id="GO:0003676">
    <property type="term" value="F:nucleic acid binding"/>
    <property type="evidence" value="ECO:0007669"/>
    <property type="project" value="InterPro"/>
</dbReference>
<accession>K1SB33</accession>
<sequence length="217" mass="24213">MNLDRIEQQAGHLPAYQIADSVNEALMESANLVITAPPGAGKSTLLPLTILRGMSDQALEGFIHDHLKSQGKILMLEPRRLAARQIAERMAQILGEPVGKTIGYRVRFESKVSNETRIEVLTEGILTRMLVNDATLEGISCLIFDEFHERSINSDLALALARQTQEIIRPDLKLIIMSATIDAYSICQSLQAPLIESKGRMFPIETIYADHDIDRYQ</sequence>
<dbReference type="GO" id="GO:0016787">
    <property type="term" value="F:hydrolase activity"/>
    <property type="evidence" value="ECO:0007669"/>
    <property type="project" value="UniProtKB-KW"/>
</dbReference>
<dbReference type="Pfam" id="PF00270">
    <property type="entry name" value="DEAD"/>
    <property type="match status" value="1"/>
</dbReference>
<keyword evidence="2 4" id="KW-0547">Nucleotide-binding</keyword>
<gene>
    <name evidence="4" type="ORF">OBE_10253</name>
</gene>
<reference evidence="4" key="1">
    <citation type="journal article" date="2013" name="Environ. Microbiol.">
        <title>Microbiota from the distal guts of lean and obese adolescents exhibit partial functional redundancy besides clear differences in community structure.</title>
        <authorList>
            <person name="Ferrer M."/>
            <person name="Ruiz A."/>
            <person name="Lanza F."/>
            <person name="Haange S.B."/>
            <person name="Oberbach A."/>
            <person name="Till H."/>
            <person name="Bargiela R."/>
            <person name="Campoy C."/>
            <person name="Segura M.T."/>
            <person name="Richter M."/>
            <person name="von Bergen M."/>
            <person name="Seifert J."/>
            <person name="Suarez A."/>
        </authorList>
    </citation>
    <scope>NUCLEOTIDE SEQUENCE</scope>
</reference>
<dbReference type="SMART" id="SM00487">
    <property type="entry name" value="DEXDc"/>
    <property type="match status" value="1"/>
</dbReference>
<dbReference type="Gene3D" id="3.40.50.300">
    <property type="entry name" value="P-loop containing nucleotide triphosphate hydrolases"/>
    <property type="match status" value="1"/>
</dbReference>
<dbReference type="PANTHER" id="PTHR43519">
    <property type="entry name" value="ATP-DEPENDENT RNA HELICASE HRPB"/>
    <property type="match status" value="1"/>
</dbReference>
<dbReference type="InterPro" id="IPR014001">
    <property type="entry name" value="Helicase_ATP-bd"/>
</dbReference>
<dbReference type="GO" id="GO:0004386">
    <property type="term" value="F:helicase activity"/>
    <property type="evidence" value="ECO:0007669"/>
    <property type="project" value="UniProtKB-KW"/>
</dbReference>
<keyword evidence="1" id="KW-0378">Hydrolase</keyword>
<evidence type="ECO:0000259" key="3">
    <source>
        <dbReference type="PROSITE" id="PS51192"/>
    </source>
</evidence>
<feature type="non-terminal residue" evidence="4">
    <location>
        <position position="217"/>
    </location>
</feature>
<protein>
    <submittedName>
        <fullName evidence="4">ATP-dependent helicase HrpB</fullName>
    </submittedName>
</protein>
<dbReference type="PROSITE" id="PS51192">
    <property type="entry name" value="HELICASE_ATP_BIND_1"/>
    <property type="match status" value="1"/>
</dbReference>
<dbReference type="CDD" id="cd17990">
    <property type="entry name" value="DEXHc_HrpB"/>
    <property type="match status" value="1"/>
</dbReference>
<dbReference type="EMBL" id="AJWZ01007065">
    <property type="protein sequence ID" value="EKC57967.1"/>
    <property type="molecule type" value="Genomic_DNA"/>
</dbReference>
<evidence type="ECO:0000256" key="1">
    <source>
        <dbReference type="ARBA" id="ARBA00022801"/>
    </source>
</evidence>
<dbReference type="FunFam" id="3.40.50.300:FF:002125">
    <property type="entry name" value="ATP-dependent helicase HrpB"/>
    <property type="match status" value="1"/>
</dbReference>
<evidence type="ECO:0000256" key="2">
    <source>
        <dbReference type="ARBA" id="ARBA00022806"/>
    </source>
</evidence>
<keyword evidence="2 4" id="KW-0347">Helicase</keyword>
<comment type="caution">
    <text evidence="4">The sequence shown here is derived from an EMBL/GenBank/DDBJ whole genome shotgun (WGS) entry which is preliminary data.</text>
</comment>
<proteinExistence type="predicted"/>
<dbReference type="SUPFAM" id="SSF52540">
    <property type="entry name" value="P-loop containing nucleoside triphosphate hydrolases"/>
    <property type="match status" value="1"/>
</dbReference>
<dbReference type="InterPro" id="IPR027417">
    <property type="entry name" value="P-loop_NTPase"/>
</dbReference>
<dbReference type="AlphaFoldDB" id="K1SB33"/>
<organism evidence="4">
    <name type="scientific">human gut metagenome</name>
    <dbReference type="NCBI Taxonomy" id="408170"/>
    <lineage>
        <taxon>unclassified sequences</taxon>
        <taxon>metagenomes</taxon>
        <taxon>organismal metagenomes</taxon>
    </lineage>
</organism>
<keyword evidence="2 4" id="KW-0067">ATP-binding</keyword>
<feature type="domain" description="Helicase ATP-binding" evidence="3">
    <location>
        <begin position="23"/>
        <end position="199"/>
    </location>
</feature>
<name>K1SB33_9ZZZZ</name>
<dbReference type="InterPro" id="IPR011545">
    <property type="entry name" value="DEAD/DEAH_box_helicase_dom"/>
</dbReference>
<dbReference type="GO" id="GO:0005524">
    <property type="term" value="F:ATP binding"/>
    <property type="evidence" value="ECO:0007669"/>
    <property type="project" value="InterPro"/>
</dbReference>
<evidence type="ECO:0000313" key="4">
    <source>
        <dbReference type="EMBL" id="EKC57967.1"/>
    </source>
</evidence>
<dbReference type="PANTHER" id="PTHR43519:SF1">
    <property type="entry name" value="ATP-DEPENDENT RNA HELICASE HRPB"/>
    <property type="match status" value="1"/>
</dbReference>
<dbReference type="InterPro" id="IPR049614">
    <property type="entry name" value="HrpB_DEXH"/>
</dbReference>